<evidence type="ECO:0000259" key="4">
    <source>
        <dbReference type="SMART" id="SM00672"/>
    </source>
</evidence>
<dbReference type="SMART" id="SM00672">
    <property type="entry name" value="CAP10"/>
    <property type="match status" value="1"/>
</dbReference>
<dbReference type="InterPro" id="IPR006598">
    <property type="entry name" value="CAP10"/>
</dbReference>
<feature type="domain" description="Glycosyl transferase CAP10" evidence="4">
    <location>
        <begin position="153"/>
        <end position="396"/>
    </location>
</feature>
<evidence type="ECO:0000256" key="3">
    <source>
        <dbReference type="SAM" id="SignalP"/>
    </source>
</evidence>
<feature type="chain" id="PRO_5044790725" description="Glycosyl transferase CAP10 domain-containing protein" evidence="3">
    <location>
        <begin position="26"/>
        <end position="427"/>
    </location>
</feature>
<organism evidence="5 6">
    <name type="scientific">Stephanodiscus triporus</name>
    <dbReference type="NCBI Taxonomy" id="2934178"/>
    <lineage>
        <taxon>Eukaryota</taxon>
        <taxon>Sar</taxon>
        <taxon>Stramenopiles</taxon>
        <taxon>Ochrophyta</taxon>
        <taxon>Bacillariophyta</taxon>
        <taxon>Coscinodiscophyceae</taxon>
        <taxon>Thalassiosirophycidae</taxon>
        <taxon>Stephanodiscales</taxon>
        <taxon>Stephanodiscaceae</taxon>
        <taxon>Stephanodiscus</taxon>
    </lineage>
</organism>
<feature type="signal peptide" evidence="3">
    <location>
        <begin position="1"/>
        <end position="25"/>
    </location>
</feature>
<dbReference type="AlphaFoldDB" id="A0ABD3PZD9"/>
<dbReference type="Proteomes" id="UP001530315">
    <property type="component" value="Unassembled WGS sequence"/>
</dbReference>
<dbReference type="PANTHER" id="PTHR12203">
    <property type="entry name" value="KDEL LYS-ASP-GLU-LEU CONTAINING - RELATED"/>
    <property type="match status" value="1"/>
</dbReference>
<dbReference type="PANTHER" id="PTHR12203:SF35">
    <property type="entry name" value="PROTEIN O-GLUCOSYLTRANSFERASE 1"/>
    <property type="match status" value="1"/>
</dbReference>
<evidence type="ECO:0000256" key="2">
    <source>
        <dbReference type="ARBA" id="ARBA00022679"/>
    </source>
</evidence>
<dbReference type="EMBL" id="JALLAZ020000517">
    <property type="protein sequence ID" value="KAL3793278.1"/>
    <property type="molecule type" value="Genomic_DNA"/>
</dbReference>
<evidence type="ECO:0000313" key="5">
    <source>
        <dbReference type="EMBL" id="KAL3793278.1"/>
    </source>
</evidence>
<dbReference type="GO" id="GO:0016740">
    <property type="term" value="F:transferase activity"/>
    <property type="evidence" value="ECO:0007669"/>
    <property type="project" value="UniProtKB-KW"/>
</dbReference>
<evidence type="ECO:0000313" key="6">
    <source>
        <dbReference type="Proteomes" id="UP001530315"/>
    </source>
</evidence>
<sequence length="427" mass="49238">MAVILARLVFTAILLAATLLRLRQAMKDSSDRPFGPTGMYATHSYEAQFDNFTRDVRIALGPINASSRMWPIVRGFPLVPIILRDGEVLVTNHIRDKVAVKAADHARVRDVVETIRTGLDLVQSEHLPLKLESDLPVLLMSGDSSGCMIKNKFDTFDYPRIGWSLPSPAKYGQHWCKTIPIPSYEIWHSFRKKSESRDMQFQKQSKMYPWSRKINKAVWRGGTTCNPIYKESSSFLNDISNIPRGKLVQLSMLHPTLIDAAFTKFNQEYEGREEELRNTTILKKRMPFDDQMKFKAIIDIDGNDWSSRFPMLLCTNSVIIKIEPDFIEYFYDELTPMKHYVPASLDNLTDVVMHVMDKDNEVEMKRIVLAANSWCRRKMNAKQIALDMIQQLRKYDTALDEYFDRHMLSRSTVIAEVINGTDSLEQL</sequence>
<name>A0ABD3PZD9_9STRA</name>
<accession>A0ABD3PZD9</accession>
<proteinExistence type="inferred from homology"/>
<comment type="similarity">
    <text evidence="1">Belongs to the glycosyltransferase 90 family.</text>
</comment>
<gene>
    <name evidence="5" type="ORF">ACHAW5_003951</name>
</gene>
<dbReference type="Pfam" id="PF05686">
    <property type="entry name" value="Glyco_transf_90"/>
    <property type="match status" value="1"/>
</dbReference>
<dbReference type="InterPro" id="IPR051091">
    <property type="entry name" value="O-Glucosyltr/Glycosyltrsf_90"/>
</dbReference>
<keyword evidence="2" id="KW-0808">Transferase</keyword>
<comment type="caution">
    <text evidence="5">The sequence shown here is derived from an EMBL/GenBank/DDBJ whole genome shotgun (WGS) entry which is preliminary data.</text>
</comment>
<evidence type="ECO:0000256" key="1">
    <source>
        <dbReference type="ARBA" id="ARBA00010118"/>
    </source>
</evidence>
<keyword evidence="3" id="KW-0732">Signal</keyword>
<reference evidence="5 6" key="1">
    <citation type="submission" date="2024-10" db="EMBL/GenBank/DDBJ databases">
        <title>Updated reference genomes for cyclostephanoid diatoms.</title>
        <authorList>
            <person name="Roberts W.R."/>
            <person name="Alverson A.J."/>
        </authorList>
    </citation>
    <scope>NUCLEOTIDE SEQUENCE [LARGE SCALE GENOMIC DNA]</scope>
    <source>
        <strain evidence="5 6">AJA276-08</strain>
    </source>
</reference>
<protein>
    <recommendedName>
        <fullName evidence="4">Glycosyl transferase CAP10 domain-containing protein</fullName>
    </recommendedName>
</protein>
<keyword evidence="6" id="KW-1185">Reference proteome</keyword>